<comment type="caution">
    <text evidence="1">The sequence shown here is derived from an EMBL/GenBank/DDBJ whole genome shotgun (WGS) entry which is preliminary data.</text>
</comment>
<sequence length="74" mass="8216">MITVGEYVAIKQPEVYSELLDWEAGELFSVALTQGRVRLRFRALKRLMEERPKPGLGGLLPGEKAAHIPVGVAR</sequence>
<dbReference type="Proteomes" id="UP000239430">
    <property type="component" value="Unassembled WGS sequence"/>
</dbReference>
<keyword evidence="2" id="KW-1185">Reference proteome</keyword>
<dbReference type="RefSeq" id="WP_054937005.1">
    <property type="nucleotide sequence ID" value="NZ_PVXL01000072.1"/>
</dbReference>
<accession>A0A9X7J0I6</accession>
<gene>
    <name evidence="1" type="ORF">MOST_30320</name>
</gene>
<name>A0A9X7J0I6_9FIRM</name>
<evidence type="ECO:0000313" key="1">
    <source>
        <dbReference type="EMBL" id="PRR69610.1"/>
    </source>
</evidence>
<dbReference type="AlphaFoldDB" id="A0A9X7J0I6"/>
<proteinExistence type="predicted"/>
<dbReference type="EMBL" id="PVXL01000072">
    <property type="protein sequence ID" value="PRR69610.1"/>
    <property type="molecule type" value="Genomic_DNA"/>
</dbReference>
<reference evidence="1 2" key="1">
    <citation type="submission" date="2018-03" db="EMBL/GenBank/DDBJ databases">
        <title>Genome sequence of Moorella stamsii DSM 26217.</title>
        <authorList>
            <person name="Poehlein A."/>
            <person name="Daniel R."/>
        </authorList>
    </citation>
    <scope>NUCLEOTIDE SEQUENCE [LARGE SCALE GENOMIC DNA]</scope>
    <source>
        <strain evidence="2">DSM 26217</strain>
    </source>
</reference>
<evidence type="ECO:0000313" key="2">
    <source>
        <dbReference type="Proteomes" id="UP000239430"/>
    </source>
</evidence>
<protein>
    <submittedName>
        <fullName evidence="1">Uncharacterized protein</fullName>
    </submittedName>
</protein>
<organism evidence="1 2">
    <name type="scientific">Neomoorella stamsii</name>
    <dbReference type="NCBI Taxonomy" id="1266720"/>
    <lineage>
        <taxon>Bacteria</taxon>
        <taxon>Bacillati</taxon>
        <taxon>Bacillota</taxon>
        <taxon>Clostridia</taxon>
        <taxon>Neomoorellales</taxon>
        <taxon>Neomoorellaceae</taxon>
        <taxon>Neomoorella</taxon>
    </lineage>
</organism>